<name>A0ACC2G9E2_DALPE</name>
<comment type="caution">
    <text evidence="1">The sequence shown here is derived from an EMBL/GenBank/DDBJ whole genome shotgun (WGS) entry which is preliminary data.</text>
</comment>
<protein>
    <submittedName>
        <fullName evidence="1">Uncharacterized protein</fullName>
    </submittedName>
</protein>
<dbReference type="EMBL" id="CM055743">
    <property type="protein sequence ID" value="KAJ8000228.1"/>
    <property type="molecule type" value="Genomic_DNA"/>
</dbReference>
<proteinExistence type="predicted"/>
<keyword evidence="2" id="KW-1185">Reference proteome</keyword>
<evidence type="ECO:0000313" key="2">
    <source>
        <dbReference type="Proteomes" id="UP001157502"/>
    </source>
</evidence>
<organism evidence="1 2">
    <name type="scientific">Dallia pectoralis</name>
    <name type="common">Alaska blackfish</name>
    <dbReference type="NCBI Taxonomy" id="75939"/>
    <lineage>
        <taxon>Eukaryota</taxon>
        <taxon>Metazoa</taxon>
        <taxon>Chordata</taxon>
        <taxon>Craniata</taxon>
        <taxon>Vertebrata</taxon>
        <taxon>Euteleostomi</taxon>
        <taxon>Actinopterygii</taxon>
        <taxon>Neopterygii</taxon>
        <taxon>Teleostei</taxon>
        <taxon>Protacanthopterygii</taxon>
        <taxon>Esociformes</taxon>
        <taxon>Umbridae</taxon>
        <taxon>Dallia</taxon>
    </lineage>
</organism>
<reference evidence="1" key="1">
    <citation type="submission" date="2021-05" db="EMBL/GenBank/DDBJ databases">
        <authorList>
            <person name="Pan Q."/>
            <person name="Jouanno E."/>
            <person name="Zahm M."/>
            <person name="Klopp C."/>
            <person name="Cabau C."/>
            <person name="Louis A."/>
            <person name="Berthelot C."/>
            <person name="Parey E."/>
            <person name="Roest Crollius H."/>
            <person name="Montfort J."/>
            <person name="Robinson-Rechavi M."/>
            <person name="Bouchez O."/>
            <person name="Lampietro C."/>
            <person name="Lopez Roques C."/>
            <person name="Donnadieu C."/>
            <person name="Postlethwait J."/>
            <person name="Bobe J."/>
            <person name="Dillon D."/>
            <person name="Chandos A."/>
            <person name="von Hippel F."/>
            <person name="Guiguen Y."/>
        </authorList>
    </citation>
    <scope>NUCLEOTIDE SEQUENCE</scope>
    <source>
        <strain evidence="1">YG-Jan2019</strain>
    </source>
</reference>
<gene>
    <name evidence="1" type="ORF">DPEC_G00202660</name>
</gene>
<accession>A0ACC2G9E2</accession>
<sequence>MSNHLTLDPEPDGSTAVGEWEQQGQGHTEMEAEKRDNSEVLEDEVQTNRSAAVEPSTLTWPEDRERERAGERGVLGPDGGAVGKPERRTENGVGSQELLQKRENQPESETKTTWRDSMPEGDRWRDEEVGERQVKQTDGTLADDEEEDEDEDTLNNWMPEQAAHVFTPTVIVRPSSKLEEIPLKYFHNGEMHGANCNFLEPVTPTAPQVQYYPQWTEEPEDVCGGCGDVLKHVLGIGAAAVLFPLLVWGGYALLPFDVPLVDSAPLRLVYTLHCSFFAVIPIVLGVLVLGAMRLRYGALNPVYENKVGEERWQVAVHRNYIGDSLSLFLLYFLQLAVMATYISQDRLKIVPLLTIVFAFGRLIYWLCASLGSSVRSLGFGLSFLPILVMLGANLYFVCVSIREGAIFDVAPPTTAPPPKQRWWG</sequence>
<dbReference type="Proteomes" id="UP001157502">
    <property type="component" value="Chromosome 16"/>
</dbReference>
<evidence type="ECO:0000313" key="1">
    <source>
        <dbReference type="EMBL" id="KAJ8000228.1"/>
    </source>
</evidence>